<dbReference type="EMBL" id="JBHSDU010000014">
    <property type="protein sequence ID" value="MFC4312585.1"/>
    <property type="molecule type" value="Genomic_DNA"/>
</dbReference>
<sequence length="135" mass="14117">MAASPSPGGSDLGSIPGLLTRLADDAMALARNEIALAKAEARGVVRDVKLSVAPFTIAAGVLLMGAMTLVAAAVLALAEVLRPWVAALIVAVALLLIGWLLLKAGQRKWQSIGDHFDRTQDSLHRDATLVARRTS</sequence>
<keyword evidence="3" id="KW-1185">Reference proteome</keyword>
<keyword evidence="1" id="KW-0472">Membrane</keyword>
<organism evidence="2 3">
    <name type="scientific">Steroidobacter flavus</name>
    <dbReference type="NCBI Taxonomy" id="1842136"/>
    <lineage>
        <taxon>Bacteria</taxon>
        <taxon>Pseudomonadati</taxon>
        <taxon>Pseudomonadota</taxon>
        <taxon>Gammaproteobacteria</taxon>
        <taxon>Steroidobacterales</taxon>
        <taxon>Steroidobacteraceae</taxon>
        <taxon>Steroidobacter</taxon>
    </lineage>
</organism>
<keyword evidence="1" id="KW-0812">Transmembrane</keyword>
<proteinExistence type="predicted"/>
<reference evidence="3" key="1">
    <citation type="journal article" date="2019" name="Int. J. Syst. Evol. Microbiol.">
        <title>The Global Catalogue of Microorganisms (GCM) 10K type strain sequencing project: providing services to taxonomists for standard genome sequencing and annotation.</title>
        <authorList>
            <consortium name="The Broad Institute Genomics Platform"/>
            <consortium name="The Broad Institute Genome Sequencing Center for Infectious Disease"/>
            <person name="Wu L."/>
            <person name="Ma J."/>
        </authorList>
    </citation>
    <scope>NUCLEOTIDE SEQUENCE [LARGE SCALE GENOMIC DNA]</scope>
    <source>
        <strain evidence="3">CGMCC 1.10759</strain>
    </source>
</reference>
<evidence type="ECO:0000313" key="3">
    <source>
        <dbReference type="Proteomes" id="UP001595904"/>
    </source>
</evidence>
<name>A0ABV8T0J5_9GAMM</name>
<feature type="transmembrane region" description="Helical" evidence="1">
    <location>
        <begin position="84"/>
        <end position="102"/>
    </location>
</feature>
<keyword evidence="1" id="KW-1133">Transmembrane helix</keyword>
<dbReference type="RefSeq" id="WP_380602109.1">
    <property type="nucleotide sequence ID" value="NZ_JBHSDU010000014.1"/>
</dbReference>
<feature type="transmembrane region" description="Helical" evidence="1">
    <location>
        <begin position="52"/>
        <end position="78"/>
    </location>
</feature>
<comment type="caution">
    <text evidence="2">The sequence shown here is derived from an EMBL/GenBank/DDBJ whole genome shotgun (WGS) entry which is preliminary data.</text>
</comment>
<gene>
    <name evidence="2" type="ORF">ACFPN2_26110</name>
</gene>
<dbReference type="InterPro" id="IPR009937">
    <property type="entry name" value="Phage_holin_3_6"/>
</dbReference>
<protein>
    <submittedName>
        <fullName evidence="2">Phage holin family protein</fullName>
    </submittedName>
</protein>
<dbReference type="Pfam" id="PF07332">
    <property type="entry name" value="Phage_holin_3_6"/>
    <property type="match status" value="1"/>
</dbReference>
<dbReference type="Proteomes" id="UP001595904">
    <property type="component" value="Unassembled WGS sequence"/>
</dbReference>
<accession>A0ABV8T0J5</accession>
<evidence type="ECO:0000313" key="2">
    <source>
        <dbReference type="EMBL" id="MFC4312585.1"/>
    </source>
</evidence>
<evidence type="ECO:0000256" key="1">
    <source>
        <dbReference type="SAM" id="Phobius"/>
    </source>
</evidence>